<comment type="caution">
    <text evidence="2">The sequence shown here is derived from an EMBL/GenBank/DDBJ whole genome shotgun (WGS) entry which is preliminary data.</text>
</comment>
<dbReference type="STRING" id="1802620.A3D91_01050"/>
<dbReference type="InterPro" id="IPR029063">
    <property type="entry name" value="SAM-dependent_MTases_sf"/>
</dbReference>
<evidence type="ECO:0000313" key="2">
    <source>
        <dbReference type="EMBL" id="OGC54469.1"/>
    </source>
</evidence>
<protein>
    <recommendedName>
        <fullName evidence="1">Methyltransferase type 11 domain-containing protein</fullName>
    </recommendedName>
</protein>
<dbReference type="Pfam" id="PF08241">
    <property type="entry name" value="Methyltransf_11"/>
    <property type="match status" value="1"/>
</dbReference>
<dbReference type="EMBL" id="MEVD01000003">
    <property type="protein sequence ID" value="OGC54469.1"/>
    <property type="molecule type" value="Genomic_DNA"/>
</dbReference>
<dbReference type="GO" id="GO:0008757">
    <property type="term" value="F:S-adenosylmethionine-dependent methyltransferase activity"/>
    <property type="evidence" value="ECO:0007669"/>
    <property type="project" value="InterPro"/>
</dbReference>
<reference evidence="2 3" key="1">
    <citation type="journal article" date="2016" name="Nat. Commun.">
        <title>Thousands of microbial genomes shed light on interconnected biogeochemical processes in an aquifer system.</title>
        <authorList>
            <person name="Anantharaman K."/>
            <person name="Brown C.T."/>
            <person name="Hug L.A."/>
            <person name="Sharon I."/>
            <person name="Castelle C.J."/>
            <person name="Probst A.J."/>
            <person name="Thomas B.C."/>
            <person name="Singh A."/>
            <person name="Wilkins M.J."/>
            <person name="Karaoz U."/>
            <person name="Brodie E.L."/>
            <person name="Williams K.H."/>
            <person name="Hubbard S.S."/>
            <person name="Banfield J.F."/>
        </authorList>
    </citation>
    <scope>NUCLEOTIDE SEQUENCE [LARGE SCALE GENOMIC DNA]</scope>
</reference>
<dbReference type="AlphaFoldDB" id="A0A1F4VBH7"/>
<name>A0A1F4VBH7_UNCKA</name>
<dbReference type="InterPro" id="IPR013216">
    <property type="entry name" value="Methyltransf_11"/>
</dbReference>
<gene>
    <name evidence="2" type="ORF">A3D91_01050</name>
</gene>
<evidence type="ECO:0000313" key="3">
    <source>
        <dbReference type="Proteomes" id="UP000178127"/>
    </source>
</evidence>
<sequence length="263" mass="30098">MTSKNAFDIMKDQIRDKYEGDPEWKAESDRLFGPEEASALWHELEKSHIIPEPEADVNIVSVSANIPTHELAMFKADLLTRKGKSRFVIGDISELRVKTFIDELVEPYTTFRNRFAYIRWDAYNLPVPDSSADVIFDRKGALWHIAHNYRDTQKLIETFKEYHRILKPGGSLVVDNIGGFEAYLKGLSRERQLEIALKTLSGIRFSDIYPDAPMQYEPSTIDKIRTLALAVSDNTELIITIEDLFEIQDIGEGALSVKIFTKK</sequence>
<dbReference type="Proteomes" id="UP000178127">
    <property type="component" value="Unassembled WGS sequence"/>
</dbReference>
<proteinExistence type="predicted"/>
<dbReference type="Gene3D" id="3.40.50.150">
    <property type="entry name" value="Vaccinia Virus protein VP39"/>
    <property type="match status" value="1"/>
</dbReference>
<organism evidence="2 3">
    <name type="scientific">candidate division WWE3 bacterium RIFCSPHIGHO2_02_FULL_38_14</name>
    <dbReference type="NCBI Taxonomy" id="1802620"/>
    <lineage>
        <taxon>Bacteria</taxon>
        <taxon>Katanobacteria</taxon>
    </lineage>
</organism>
<feature type="domain" description="Methyltransferase type 11" evidence="1">
    <location>
        <begin position="79"/>
        <end position="174"/>
    </location>
</feature>
<accession>A0A1F4VBH7</accession>
<dbReference type="SUPFAM" id="SSF53335">
    <property type="entry name" value="S-adenosyl-L-methionine-dependent methyltransferases"/>
    <property type="match status" value="1"/>
</dbReference>
<evidence type="ECO:0000259" key="1">
    <source>
        <dbReference type="Pfam" id="PF08241"/>
    </source>
</evidence>